<evidence type="ECO:0000313" key="2">
    <source>
        <dbReference type="Proteomes" id="UP001549363"/>
    </source>
</evidence>
<dbReference type="RefSeq" id="WP_193767239.1">
    <property type="nucleotide sequence ID" value="NZ_CP073713.1"/>
</dbReference>
<reference evidence="1 2" key="1">
    <citation type="submission" date="2024-06" db="EMBL/GenBank/DDBJ databases">
        <title>Sorghum-associated microbial communities from plants grown in Nebraska, USA.</title>
        <authorList>
            <person name="Schachtman D."/>
        </authorList>
    </citation>
    <scope>NUCLEOTIDE SEQUENCE [LARGE SCALE GENOMIC DNA]</scope>
    <source>
        <strain evidence="1 2">736</strain>
    </source>
</reference>
<organism evidence="1 2">
    <name type="scientific">Lysinibacillus parviboronicapiens</name>
    <dbReference type="NCBI Taxonomy" id="436516"/>
    <lineage>
        <taxon>Bacteria</taxon>
        <taxon>Bacillati</taxon>
        <taxon>Bacillota</taxon>
        <taxon>Bacilli</taxon>
        <taxon>Bacillales</taxon>
        <taxon>Bacillaceae</taxon>
        <taxon>Lysinibacillus</taxon>
    </lineage>
</organism>
<dbReference type="Proteomes" id="UP001549363">
    <property type="component" value="Unassembled WGS sequence"/>
</dbReference>
<keyword evidence="2" id="KW-1185">Reference proteome</keyword>
<comment type="caution">
    <text evidence="1">The sequence shown here is derived from an EMBL/GenBank/DDBJ whole genome shotgun (WGS) entry which is preliminary data.</text>
</comment>
<dbReference type="EMBL" id="JBEPSB010000046">
    <property type="protein sequence ID" value="MET4563525.1"/>
    <property type="molecule type" value="Genomic_DNA"/>
</dbReference>
<sequence>MPTLSRSDIQIIERYWIQFDEYKKKLKYREWELLNEHNIDGGRLNNISNPRT</sequence>
<evidence type="ECO:0000313" key="1">
    <source>
        <dbReference type="EMBL" id="MET4563525.1"/>
    </source>
</evidence>
<name>A0ABV2PRE6_9BACI</name>
<proteinExistence type="predicted"/>
<gene>
    <name evidence="1" type="ORF">ABIA69_004745</name>
</gene>
<accession>A0ABV2PRE6</accession>
<protein>
    <submittedName>
        <fullName evidence="1">Uncharacterized protein</fullName>
    </submittedName>
</protein>